<dbReference type="InterPro" id="IPR004529">
    <property type="entry name" value="Phe-tRNA-synth_IIc_asu"/>
</dbReference>
<evidence type="ECO:0000256" key="14">
    <source>
        <dbReference type="SAM" id="Coils"/>
    </source>
</evidence>
<evidence type="ECO:0000256" key="4">
    <source>
        <dbReference type="ARBA" id="ARBA00022490"/>
    </source>
</evidence>
<evidence type="ECO:0000256" key="2">
    <source>
        <dbReference type="ARBA" id="ARBA00010207"/>
    </source>
</evidence>
<evidence type="ECO:0000256" key="3">
    <source>
        <dbReference type="ARBA" id="ARBA00011209"/>
    </source>
</evidence>
<dbReference type="InterPro" id="IPR045864">
    <property type="entry name" value="aa-tRNA-synth_II/BPL/LPL"/>
</dbReference>
<dbReference type="GO" id="GO:0004826">
    <property type="term" value="F:phenylalanine-tRNA ligase activity"/>
    <property type="evidence" value="ECO:0007669"/>
    <property type="project" value="UniProtKB-EC"/>
</dbReference>
<keyword evidence="7 13" id="KW-0547">Nucleotide-binding</keyword>
<comment type="subunit">
    <text evidence="3 13">Tetramer of two alpha and two beta subunits.</text>
</comment>
<keyword evidence="6 13" id="KW-0479">Metal-binding</keyword>
<dbReference type="InterPro" id="IPR002319">
    <property type="entry name" value="Phenylalanyl-tRNA_Synthase"/>
</dbReference>
<feature type="domain" description="Aminoacyl-transfer RNA synthetases class-II family profile" evidence="16">
    <location>
        <begin position="131"/>
        <end position="358"/>
    </location>
</feature>
<feature type="coiled-coil region" evidence="14">
    <location>
        <begin position="75"/>
        <end position="110"/>
    </location>
</feature>
<comment type="cofactor">
    <cofactor evidence="13">
        <name>Mg(2+)</name>
        <dbReference type="ChEBI" id="CHEBI:18420"/>
    </cofactor>
    <text evidence="13">Binds 2 magnesium ions per tetramer.</text>
</comment>
<dbReference type="InterPro" id="IPR010978">
    <property type="entry name" value="tRNA-bd_arm"/>
</dbReference>
<evidence type="ECO:0000256" key="5">
    <source>
        <dbReference type="ARBA" id="ARBA00022598"/>
    </source>
</evidence>
<dbReference type="InterPro" id="IPR006195">
    <property type="entry name" value="aa-tRNA-synth_II"/>
</dbReference>
<dbReference type="PANTHER" id="PTHR11538:SF41">
    <property type="entry name" value="PHENYLALANINE--TRNA LIGASE, MITOCHONDRIAL"/>
    <property type="match status" value="1"/>
</dbReference>
<keyword evidence="8 13" id="KW-0067">ATP-binding</keyword>
<dbReference type="EMBL" id="CP141615">
    <property type="protein sequence ID" value="WRP18707.1"/>
    <property type="molecule type" value="Genomic_DNA"/>
</dbReference>
<comment type="catalytic activity">
    <reaction evidence="12 13">
        <text>tRNA(Phe) + L-phenylalanine + ATP = L-phenylalanyl-tRNA(Phe) + AMP + diphosphate + H(+)</text>
        <dbReference type="Rhea" id="RHEA:19413"/>
        <dbReference type="Rhea" id="RHEA-COMP:9668"/>
        <dbReference type="Rhea" id="RHEA-COMP:9699"/>
        <dbReference type="ChEBI" id="CHEBI:15378"/>
        <dbReference type="ChEBI" id="CHEBI:30616"/>
        <dbReference type="ChEBI" id="CHEBI:33019"/>
        <dbReference type="ChEBI" id="CHEBI:58095"/>
        <dbReference type="ChEBI" id="CHEBI:78442"/>
        <dbReference type="ChEBI" id="CHEBI:78531"/>
        <dbReference type="ChEBI" id="CHEBI:456215"/>
        <dbReference type="EC" id="6.1.1.20"/>
    </reaction>
</comment>
<sequence>MGEKGAGTSRPASRPASAGVDGPSIEQLRDEAMRRIGEATDPKALEAVRVELVGRHGQLTAMLRSLGRLPDPEQRRRVGQLLNELRAQLEQALESRRLALEEEAHRQRIEQERVDVTLPGRKPAVGRVHPVYATLADVLELFVGMGFEVVEGPEVELDYYNFQALNIPKDHPARDMQDTFYVTDEVLLRTHTSPMQIRTMVRRDPPVRVVVPGKVYRRDADVTHSPVFHQVEGLLVDEGVTMADLKGVLTEFARGLYGPQRPVRFVPSYFPFTEPSAEMYVQCGVCKGAGCRSCKGSGWLEILGSGMVHPQVLRNVGYDPERVSGFAFGMGIERITMLRYGIEDIRLLYENDLRFLRQF</sequence>
<protein>
    <recommendedName>
        <fullName evidence="13">Phenylalanine--tRNA ligase alpha subunit</fullName>
        <ecNumber evidence="13">6.1.1.20</ecNumber>
    </recommendedName>
    <alternativeName>
        <fullName evidence="13">Phenylalanyl-tRNA synthetase alpha subunit</fullName>
        <shortName evidence="13">PheRS</shortName>
    </alternativeName>
</protein>
<dbReference type="NCBIfam" id="TIGR00468">
    <property type="entry name" value="pheS"/>
    <property type="match status" value="1"/>
</dbReference>
<name>A0ABZ1C105_9FIRM</name>
<proteinExistence type="inferred from homology"/>
<dbReference type="HAMAP" id="MF_00281">
    <property type="entry name" value="Phe_tRNA_synth_alpha1"/>
    <property type="match status" value="1"/>
</dbReference>
<feature type="region of interest" description="Disordered" evidence="15">
    <location>
        <begin position="1"/>
        <end position="29"/>
    </location>
</feature>
<evidence type="ECO:0000256" key="13">
    <source>
        <dbReference type="HAMAP-Rule" id="MF_00281"/>
    </source>
</evidence>
<comment type="similarity">
    <text evidence="2 13">Belongs to the class-II aminoacyl-tRNA synthetase family. Phe-tRNA synthetase alpha subunit type 1 subfamily.</text>
</comment>
<evidence type="ECO:0000313" key="17">
    <source>
        <dbReference type="EMBL" id="WRP18707.1"/>
    </source>
</evidence>
<dbReference type="Pfam" id="PF01409">
    <property type="entry name" value="tRNA-synt_2d"/>
    <property type="match status" value="1"/>
</dbReference>
<dbReference type="Proteomes" id="UP001332192">
    <property type="component" value="Chromosome"/>
</dbReference>
<evidence type="ECO:0000256" key="12">
    <source>
        <dbReference type="ARBA" id="ARBA00049255"/>
    </source>
</evidence>
<dbReference type="InterPro" id="IPR004188">
    <property type="entry name" value="Phe-tRNA_ligase_II_N"/>
</dbReference>
<accession>A0ABZ1C105</accession>
<keyword evidence="9 13" id="KW-0460">Magnesium</keyword>
<evidence type="ECO:0000256" key="7">
    <source>
        <dbReference type="ARBA" id="ARBA00022741"/>
    </source>
</evidence>
<evidence type="ECO:0000256" key="15">
    <source>
        <dbReference type="SAM" id="MobiDB-lite"/>
    </source>
</evidence>
<gene>
    <name evidence="13 17" type="primary">pheS</name>
    <name evidence="17" type="ORF">U7230_06850</name>
</gene>
<keyword evidence="10 13" id="KW-0648">Protein biosynthesis</keyword>
<dbReference type="EC" id="6.1.1.20" evidence="13"/>
<dbReference type="PANTHER" id="PTHR11538">
    <property type="entry name" value="PHENYLALANYL-TRNA SYNTHETASE"/>
    <property type="match status" value="1"/>
</dbReference>
<dbReference type="SUPFAM" id="SSF46589">
    <property type="entry name" value="tRNA-binding arm"/>
    <property type="match status" value="1"/>
</dbReference>
<evidence type="ECO:0000256" key="10">
    <source>
        <dbReference type="ARBA" id="ARBA00022917"/>
    </source>
</evidence>
<keyword evidence="5 13" id="KW-0436">Ligase</keyword>
<organism evidence="17 18">
    <name type="scientific">Carboxydichorda subterranea</name>
    <dbReference type="NCBI Taxonomy" id="3109565"/>
    <lineage>
        <taxon>Bacteria</taxon>
        <taxon>Bacillati</taxon>
        <taxon>Bacillota</taxon>
        <taxon>Limnochordia</taxon>
        <taxon>Limnochordales</taxon>
        <taxon>Geochordaceae</taxon>
        <taxon>Carboxydichorda</taxon>
    </lineage>
</organism>
<keyword evidence="4 13" id="KW-0963">Cytoplasm</keyword>
<keyword evidence="14" id="KW-0175">Coiled coil</keyword>
<evidence type="ECO:0000313" key="18">
    <source>
        <dbReference type="Proteomes" id="UP001332192"/>
    </source>
</evidence>
<evidence type="ECO:0000256" key="11">
    <source>
        <dbReference type="ARBA" id="ARBA00023146"/>
    </source>
</evidence>
<dbReference type="Pfam" id="PF02912">
    <property type="entry name" value="Phe_tRNA-synt_N"/>
    <property type="match status" value="1"/>
</dbReference>
<reference evidence="17 18" key="1">
    <citation type="journal article" date="2024" name="Front. Microbiol.">
        <title>Novel thermophilic genera Geochorda gen. nov. and Carboxydochorda gen. nov. from the deep terrestrial subsurface reveal the ecophysiological diversity in the class Limnochordia.</title>
        <authorList>
            <person name="Karnachuk O.V."/>
            <person name="Lukina A.P."/>
            <person name="Avakyan M.R."/>
            <person name="Kadnikov V.V."/>
            <person name="Begmatov S."/>
            <person name="Beletsky A.V."/>
            <person name="Vlasova K.G."/>
            <person name="Novikov A.A."/>
            <person name="Shcherbakova V.A."/>
            <person name="Mardanov A.V."/>
            <person name="Ravin N.V."/>
        </authorList>
    </citation>
    <scope>NUCLEOTIDE SEQUENCE [LARGE SCALE GENOMIC DNA]</scope>
    <source>
        <strain evidence="17 18">L945</strain>
    </source>
</reference>
<keyword evidence="18" id="KW-1185">Reference proteome</keyword>
<evidence type="ECO:0000256" key="8">
    <source>
        <dbReference type="ARBA" id="ARBA00022840"/>
    </source>
</evidence>
<evidence type="ECO:0000259" key="16">
    <source>
        <dbReference type="PROSITE" id="PS50862"/>
    </source>
</evidence>
<dbReference type="CDD" id="cd00496">
    <property type="entry name" value="PheRS_alpha_core"/>
    <property type="match status" value="1"/>
</dbReference>
<evidence type="ECO:0000256" key="1">
    <source>
        <dbReference type="ARBA" id="ARBA00004496"/>
    </source>
</evidence>
<dbReference type="PROSITE" id="PS50862">
    <property type="entry name" value="AA_TRNA_LIGASE_II"/>
    <property type="match status" value="1"/>
</dbReference>
<evidence type="ECO:0000256" key="6">
    <source>
        <dbReference type="ARBA" id="ARBA00022723"/>
    </source>
</evidence>
<dbReference type="SUPFAM" id="SSF55681">
    <property type="entry name" value="Class II aaRS and biotin synthetases"/>
    <property type="match status" value="1"/>
</dbReference>
<keyword evidence="11 13" id="KW-0030">Aminoacyl-tRNA synthetase</keyword>
<dbReference type="Gene3D" id="3.30.930.10">
    <property type="entry name" value="Bira Bifunctional Protein, Domain 2"/>
    <property type="match status" value="1"/>
</dbReference>
<comment type="subcellular location">
    <subcellularLocation>
        <location evidence="1 13">Cytoplasm</location>
    </subcellularLocation>
</comment>
<dbReference type="InterPro" id="IPR022911">
    <property type="entry name" value="Phe_tRNA_ligase_alpha1_bac"/>
</dbReference>
<feature type="binding site" evidence="13">
    <location>
        <position position="274"/>
    </location>
    <ligand>
        <name>Mg(2+)</name>
        <dbReference type="ChEBI" id="CHEBI:18420"/>
        <note>shared with beta subunit</note>
    </ligand>
</feature>
<evidence type="ECO:0000256" key="9">
    <source>
        <dbReference type="ARBA" id="ARBA00022842"/>
    </source>
</evidence>